<evidence type="ECO:0000259" key="1">
    <source>
        <dbReference type="Pfam" id="PF06054"/>
    </source>
</evidence>
<evidence type="ECO:0000313" key="4">
    <source>
        <dbReference type="Proteomes" id="UP000321332"/>
    </source>
</evidence>
<proteinExistence type="predicted"/>
<sequence length="343" mass="40893">MIIAFDDKKQYICANRAIKSQKYCCPGCQEQVILKVGDVNQPHFAHYSGTVCATFTENETAQHLSGKLQLAEKFKKYGHVQIEAVLPEINQRPDILITLKERKVAVEYQCSPISQKRLDERNAGYSSQNIQVIWILGQNYFEKSMTQKSIVKFWAQKKLTFYLPEKERFVYRKDFWKCDFERIHYLEWMSHSLFEGTTKTQGINFKIEKQIYKLQNLLIQKRVDERIVRYLYNKERLLLHAPLWMHKGHTFGLTIPNWHFRLLIMLLLERVGQENMVKKDDISNKLTKYLMGDDDFKHYQIALIFNDLEKNHYILQQGQHLLVRRLPNWHTSLSQKLCKMRDK</sequence>
<accession>A0AAE6M2A5</accession>
<reference evidence="3 4" key="1">
    <citation type="submission" date="2019-06" db="EMBL/GenBank/DDBJ databases">
        <title>Genome analyses of bacteria isolated from kimchi.</title>
        <authorList>
            <person name="Lee S."/>
            <person name="Ahn S."/>
            <person name="Roh S."/>
        </authorList>
    </citation>
    <scope>NUCLEOTIDE SEQUENCE [LARGE SCALE GENOMIC DNA]</scope>
    <source>
        <strain evidence="3 4">CBA3620</strain>
    </source>
</reference>
<dbReference type="Proteomes" id="UP000321332">
    <property type="component" value="Chromosome"/>
</dbReference>
<dbReference type="Pfam" id="PF25164">
    <property type="entry name" value="CoiA_N"/>
    <property type="match status" value="1"/>
</dbReference>
<evidence type="ECO:0000313" key="3">
    <source>
        <dbReference type="EMBL" id="QEA33800.1"/>
    </source>
</evidence>
<dbReference type="OMA" id="NAPLWIH"/>
<protein>
    <submittedName>
        <fullName evidence="3">Competence protein</fullName>
    </submittedName>
</protein>
<feature type="domain" description="Competence protein CoiA-like N-terminal" evidence="2">
    <location>
        <begin position="14"/>
        <end position="54"/>
    </location>
</feature>
<gene>
    <name evidence="3" type="ORF">FGL89_06530</name>
</gene>
<feature type="domain" description="Competence protein CoiA nuclease-like" evidence="1">
    <location>
        <begin position="59"/>
        <end position="174"/>
    </location>
</feature>
<dbReference type="InterPro" id="IPR010330">
    <property type="entry name" value="CoiA_nuc"/>
</dbReference>
<dbReference type="EMBL" id="CP042374">
    <property type="protein sequence ID" value="QEA33800.1"/>
    <property type="molecule type" value="Genomic_DNA"/>
</dbReference>
<evidence type="ECO:0000259" key="2">
    <source>
        <dbReference type="Pfam" id="PF25164"/>
    </source>
</evidence>
<dbReference type="AlphaFoldDB" id="A0AAE6M2A5"/>
<dbReference type="GeneID" id="61187400"/>
<organism evidence="3 4">
    <name type="scientific">Leuconostoc carnosum</name>
    <dbReference type="NCBI Taxonomy" id="1252"/>
    <lineage>
        <taxon>Bacteria</taxon>
        <taxon>Bacillati</taxon>
        <taxon>Bacillota</taxon>
        <taxon>Bacilli</taxon>
        <taxon>Lactobacillales</taxon>
        <taxon>Lactobacillaceae</taxon>
        <taxon>Leuconostoc</taxon>
    </lineage>
</organism>
<name>A0AAE6M2A5_LEUCA</name>
<dbReference type="InterPro" id="IPR057253">
    <property type="entry name" value="CoiA-like_N"/>
</dbReference>
<dbReference type="RefSeq" id="WP_014974774.1">
    <property type="nucleotide sequence ID" value="NZ_CP042374.1"/>
</dbReference>
<dbReference type="Pfam" id="PF06054">
    <property type="entry name" value="CoiA_nuc"/>
    <property type="match status" value="1"/>
</dbReference>